<dbReference type="SUPFAM" id="SSF56672">
    <property type="entry name" value="DNA/RNA polymerases"/>
    <property type="match status" value="1"/>
</dbReference>
<dbReference type="PROSITE" id="PS50878">
    <property type="entry name" value="RT_POL"/>
    <property type="match status" value="1"/>
</dbReference>
<organism evidence="2 3">
    <name type="scientific">Pararge aegeria aegeria</name>
    <dbReference type="NCBI Taxonomy" id="348720"/>
    <lineage>
        <taxon>Eukaryota</taxon>
        <taxon>Metazoa</taxon>
        <taxon>Ecdysozoa</taxon>
        <taxon>Arthropoda</taxon>
        <taxon>Hexapoda</taxon>
        <taxon>Insecta</taxon>
        <taxon>Pterygota</taxon>
        <taxon>Neoptera</taxon>
        <taxon>Endopterygota</taxon>
        <taxon>Lepidoptera</taxon>
        <taxon>Glossata</taxon>
        <taxon>Ditrysia</taxon>
        <taxon>Papilionoidea</taxon>
        <taxon>Nymphalidae</taxon>
        <taxon>Satyrinae</taxon>
        <taxon>Satyrini</taxon>
        <taxon>Parargina</taxon>
        <taxon>Pararge</taxon>
    </lineage>
</organism>
<evidence type="ECO:0000313" key="3">
    <source>
        <dbReference type="Proteomes" id="UP000838756"/>
    </source>
</evidence>
<dbReference type="Pfam" id="PF00078">
    <property type="entry name" value="RVT_1"/>
    <property type="match status" value="1"/>
</dbReference>
<dbReference type="AlphaFoldDB" id="A0A8S4QUV9"/>
<dbReference type="GO" id="GO:0071897">
    <property type="term" value="P:DNA biosynthetic process"/>
    <property type="evidence" value="ECO:0007669"/>
    <property type="project" value="UniProtKB-ARBA"/>
</dbReference>
<evidence type="ECO:0000313" key="2">
    <source>
        <dbReference type="EMBL" id="CAH2218517.1"/>
    </source>
</evidence>
<dbReference type="InterPro" id="IPR000477">
    <property type="entry name" value="RT_dom"/>
</dbReference>
<dbReference type="OrthoDB" id="407509at2759"/>
<dbReference type="InterPro" id="IPR043502">
    <property type="entry name" value="DNA/RNA_pol_sf"/>
</dbReference>
<gene>
    <name evidence="2" type="primary">jg21791</name>
    <name evidence="2" type="ORF">PAEG_LOCUS6350</name>
</gene>
<reference evidence="2" key="1">
    <citation type="submission" date="2022-03" db="EMBL/GenBank/DDBJ databases">
        <authorList>
            <person name="Lindestad O."/>
        </authorList>
    </citation>
    <scope>NUCLEOTIDE SEQUENCE</scope>
</reference>
<keyword evidence="3" id="KW-1185">Reference proteome</keyword>
<sequence>MLKSRGPKFDSQVEQIVGATLEVKLHELTNQIKILRGVRQGDNVSPKLFSAALENIFRLVDWSSKGIKVNGKILYHLTFADDIVLTVENLKHLQAMIEELHTVCTAVELKMNINKTKVMYRDNITHITVHGCQVKCVSEYVYLGQTITLSKEGQEKEISRRIQLGWVAFRKLSDVLEEDIPSCLKRKVFDQCVTRTYGTETCQRQPVNHLLCKGPTKKVVHRLKVAQHSMERTMLGLSLLDRIPNVEIRNRTGITDIVQRAAALKWNWEVGRWSRAILDWQPRTEHRSIGLPPTRWRDDMVKAVGKNWMLLTAAIDRDGMQMKKP</sequence>
<dbReference type="PANTHER" id="PTHR47027">
    <property type="entry name" value="REVERSE TRANSCRIPTASE DOMAIN-CONTAINING PROTEIN"/>
    <property type="match status" value="1"/>
</dbReference>
<accession>A0A8S4QUV9</accession>
<comment type="caution">
    <text evidence="2">The sequence shown here is derived from an EMBL/GenBank/DDBJ whole genome shotgun (WGS) entry which is preliminary data.</text>
</comment>
<protein>
    <submittedName>
        <fullName evidence="2">Jg21791 protein</fullName>
    </submittedName>
</protein>
<dbReference type="EMBL" id="CAKXAJ010019768">
    <property type="protein sequence ID" value="CAH2218517.1"/>
    <property type="molecule type" value="Genomic_DNA"/>
</dbReference>
<dbReference type="Proteomes" id="UP000838756">
    <property type="component" value="Unassembled WGS sequence"/>
</dbReference>
<evidence type="ECO:0000259" key="1">
    <source>
        <dbReference type="PROSITE" id="PS50878"/>
    </source>
</evidence>
<feature type="domain" description="Reverse transcriptase" evidence="1">
    <location>
        <begin position="1"/>
        <end position="147"/>
    </location>
</feature>
<proteinExistence type="predicted"/>
<name>A0A8S4QUV9_9NEOP</name>
<dbReference type="Gene3D" id="3.30.70.270">
    <property type="match status" value="1"/>
</dbReference>
<dbReference type="InterPro" id="IPR043128">
    <property type="entry name" value="Rev_trsase/Diguanyl_cyclase"/>
</dbReference>
<dbReference type="PANTHER" id="PTHR47027:SF29">
    <property type="entry name" value="C2H2-TYPE DOMAIN-CONTAINING PROTEIN"/>
    <property type="match status" value="1"/>
</dbReference>